<evidence type="ECO:0000313" key="1">
    <source>
        <dbReference type="EMBL" id="PKW20681.1"/>
    </source>
</evidence>
<reference evidence="1 3" key="1">
    <citation type="submission" date="2017-12" db="EMBL/GenBank/DDBJ databases">
        <title>Genomic Encyclopedia of Type Strains, Phase III (KMG-III): the genomes of soil and plant-associated and newly described type strains.</title>
        <authorList>
            <person name="Whitman W."/>
        </authorList>
    </citation>
    <scope>NUCLEOTIDE SEQUENCE [LARGE SCALE GENOMIC DNA]</scope>
    <source>
        <strain evidence="1 3">IP-10</strain>
    </source>
</reference>
<dbReference type="AlphaFoldDB" id="A0A497UC68"/>
<comment type="caution">
    <text evidence="2">The sequence shown here is derived from an EMBL/GenBank/DDBJ whole genome shotgun (WGS) entry which is preliminary data.</text>
</comment>
<accession>A0A497UC68</accession>
<dbReference type="Proteomes" id="UP000233767">
    <property type="component" value="Unassembled WGS sequence"/>
</dbReference>
<dbReference type="EMBL" id="PJND01000009">
    <property type="protein sequence ID" value="PKW20681.1"/>
    <property type="molecule type" value="Genomic_DNA"/>
</dbReference>
<name>A0A497UC68_9FLAO</name>
<sequence>MNHYLYKNFIVEVLNEPTYELGSTNKDFNYEKIFFSDDGQEYHPTSKHGIKIYRDNQVITGSLLIGSGGATGVYQNSSLIDDNELLICCCDTVFCIALPTLDLKWKTKADWATCFRIFKQDNDYIVHGETQISKLDKGGNIKWEFGGADIFVSLDNEEVFTIENDGISLIDFSKTKYKINFDGKLV</sequence>
<evidence type="ECO:0000313" key="4">
    <source>
        <dbReference type="Proteomes" id="UP000275027"/>
    </source>
</evidence>
<keyword evidence="3" id="KW-1185">Reference proteome</keyword>
<organism evidence="2 4">
    <name type="scientific">Flavobacterium lindanitolerans</name>
    <dbReference type="NCBI Taxonomy" id="428988"/>
    <lineage>
        <taxon>Bacteria</taxon>
        <taxon>Pseudomonadati</taxon>
        <taxon>Bacteroidota</taxon>
        <taxon>Flavobacteriia</taxon>
        <taxon>Flavobacteriales</taxon>
        <taxon>Flavobacteriaceae</taxon>
        <taxon>Flavobacterium</taxon>
    </lineage>
</organism>
<evidence type="ECO:0000313" key="2">
    <source>
        <dbReference type="EMBL" id="RLJ24124.1"/>
    </source>
</evidence>
<proteinExistence type="predicted"/>
<gene>
    <name evidence="1" type="ORF">B0G92_2831</name>
    <name evidence="2" type="ORF">CLV50_2841</name>
</gene>
<protein>
    <submittedName>
        <fullName evidence="2">Uncharacterized protein</fullName>
    </submittedName>
</protein>
<evidence type="ECO:0000313" key="3">
    <source>
        <dbReference type="Proteomes" id="UP000233767"/>
    </source>
</evidence>
<reference evidence="2 4" key="2">
    <citation type="submission" date="2018-10" db="EMBL/GenBank/DDBJ databases">
        <title>Genomic Encyclopedia of Archaeal and Bacterial Type Strains, Phase II (KMG-II): from individual species to whole genera.</title>
        <authorList>
            <person name="Goeker M."/>
        </authorList>
    </citation>
    <scope>NUCLEOTIDE SEQUENCE [LARGE SCALE GENOMIC DNA]</scope>
    <source>
        <strain evidence="2 4">DSM 21886</strain>
    </source>
</reference>
<dbReference type="RefSeq" id="WP_101472670.1">
    <property type="nucleotide sequence ID" value="NZ_PJND01000009.1"/>
</dbReference>
<dbReference type="EMBL" id="RCCB01000013">
    <property type="protein sequence ID" value="RLJ24124.1"/>
    <property type="molecule type" value="Genomic_DNA"/>
</dbReference>
<dbReference type="Proteomes" id="UP000275027">
    <property type="component" value="Unassembled WGS sequence"/>
</dbReference>